<evidence type="ECO:0000256" key="1">
    <source>
        <dbReference type="ARBA" id="ARBA00010652"/>
    </source>
</evidence>
<dbReference type="EMBL" id="OCTY01000002">
    <property type="protein sequence ID" value="SOJ57512.1"/>
    <property type="molecule type" value="Genomic_DNA"/>
</dbReference>
<protein>
    <submittedName>
        <fullName evidence="5">Putative PPE family protein PPE29</fullName>
    </submittedName>
</protein>
<dbReference type="PANTHER" id="PTHR46766">
    <property type="entry name" value="GLUTAMINE-RICH PROTEIN 2"/>
    <property type="match status" value="1"/>
</dbReference>
<dbReference type="Gene3D" id="1.20.1260.20">
    <property type="entry name" value="PPE superfamily"/>
    <property type="match status" value="1"/>
</dbReference>
<evidence type="ECO:0000313" key="6">
    <source>
        <dbReference type="Proteomes" id="UP000554965"/>
    </source>
</evidence>
<proteinExistence type="inferred from homology"/>
<dbReference type="GO" id="GO:0052572">
    <property type="term" value="P:response to host immune response"/>
    <property type="evidence" value="ECO:0007669"/>
    <property type="project" value="TreeGrafter"/>
</dbReference>
<comment type="similarity">
    <text evidence="1">Belongs to the mycobacterial PPE family.</text>
</comment>
<sequence length="404" mass="39864">MDFALLPPEITSTRIYAGPGTEPMLAAAAAWDGLTDQLYATASAYSAVIAQLTSGPWQGPASAGMAGAAAAYVAWLTTTAAQAEQTANQARAAVAAFEVALVTAVPPSLVAANRSLLISLIAANLFGQNTPAIAATELQYDEMWAQDIAVMYGYAGSSAAAMALTAFTPPPQTTNPAGLASQSAAVELATATSSSSNAYAALMQITAGLPNMLQQLTSPVISSTTYLSWLSTLSSFVSPMVTPLYGLSSVMSTLSSLTSVLKSSGTTATTIGKEVSGLGSALSGGLASGTKALAATGFTGLAAGGASAAVGQAGTIGALSVPQGWATAHDASIPIASALSSAGLGTFGATEADALAGAGLDRAVPGLISPPPTTVAGRNASETTGATPRFDVRPTVIPRSPIGG</sequence>
<keyword evidence="6" id="KW-1185">Reference proteome</keyword>
<evidence type="ECO:0000256" key="2">
    <source>
        <dbReference type="SAM" id="MobiDB-lite"/>
    </source>
</evidence>
<evidence type="ECO:0000259" key="3">
    <source>
        <dbReference type="Pfam" id="PF00823"/>
    </source>
</evidence>
<dbReference type="AlphaFoldDB" id="A0A7Z7IPP5"/>
<dbReference type="Pfam" id="PF12484">
    <property type="entry name" value="PPE-SVP"/>
    <property type="match status" value="1"/>
</dbReference>
<gene>
    <name evidence="5" type="ORF">MSIMFB_04990</name>
</gene>
<feature type="domain" description="PPE" evidence="3">
    <location>
        <begin position="2"/>
        <end position="165"/>
    </location>
</feature>
<dbReference type="InterPro" id="IPR000030">
    <property type="entry name" value="PPE_dom"/>
</dbReference>
<dbReference type="Pfam" id="PF00823">
    <property type="entry name" value="PPE"/>
    <property type="match status" value="1"/>
</dbReference>
<reference evidence="5 6" key="1">
    <citation type="submission" date="2017-10" db="EMBL/GenBank/DDBJ databases">
        <authorList>
            <consortium name="Urmite Genomes"/>
        </authorList>
    </citation>
    <scope>NUCLEOTIDE SEQUENCE [LARGE SCALE GENOMIC DNA]</scope>
    <source>
        <strain evidence="5 6">FB-527</strain>
    </source>
</reference>
<dbReference type="SUPFAM" id="SSF140459">
    <property type="entry name" value="PE/PPE dimer-like"/>
    <property type="match status" value="1"/>
</dbReference>
<accession>A0A7Z7IPP5</accession>
<feature type="region of interest" description="Disordered" evidence="2">
    <location>
        <begin position="368"/>
        <end position="404"/>
    </location>
</feature>
<dbReference type="Proteomes" id="UP000554965">
    <property type="component" value="Unassembled WGS sequence"/>
</dbReference>
<dbReference type="FunFam" id="1.20.1260.20:FF:000001">
    <property type="entry name" value="PPE family protein PPE41"/>
    <property type="match status" value="1"/>
</dbReference>
<comment type="caution">
    <text evidence="5">The sequence shown here is derived from an EMBL/GenBank/DDBJ whole genome shotgun (WGS) entry which is preliminary data.</text>
</comment>
<name>A0A7Z7IPP5_9MYCO</name>
<evidence type="ECO:0000313" key="5">
    <source>
        <dbReference type="EMBL" id="SOJ57512.1"/>
    </source>
</evidence>
<dbReference type="PANTHER" id="PTHR46766:SF1">
    <property type="entry name" value="GLUTAMINE-RICH PROTEIN 2"/>
    <property type="match status" value="1"/>
</dbReference>
<dbReference type="InterPro" id="IPR022171">
    <property type="entry name" value="PPE_C"/>
</dbReference>
<evidence type="ECO:0000259" key="4">
    <source>
        <dbReference type="Pfam" id="PF12484"/>
    </source>
</evidence>
<organism evidence="5 6">
    <name type="scientific">Mycobacterium simulans</name>
    <dbReference type="NCBI Taxonomy" id="627089"/>
    <lineage>
        <taxon>Bacteria</taxon>
        <taxon>Bacillati</taxon>
        <taxon>Actinomycetota</taxon>
        <taxon>Actinomycetes</taxon>
        <taxon>Mycobacteriales</taxon>
        <taxon>Mycobacteriaceae</taxon>
        <taxon>Mycobacterium</taxon>
    </lineage>
</organism>
<feature type="domain" description="PPE family C-terminal" evidence="4">
    <location>
        <begin position="307"/>
        <end position="399"/>
    </location>
</feature>
<dbReference type="InterPro" id="IPR038332">
    <property type="entry name" value="PPE_sf"/>
</dbReference>
<dbReference type="RefSeq" id="WP_186244911.1">
    <property type="nucleotide sequence ID" value="NZ_OCTY01000002.1"/>
</dbReference>